<evidence type="ECO:0000259" key="5">
    <source>
        <dbReference type="Pfam" id="PF05670"/>
    </source>
</evidence>
<evidence type="ECO:0000313" key="6">
    <source>
        <dbReference type="EMBL" id="KAK9510495.1"/>
    </source>
</evidence>
<comment type="similarity">
    <text evidence="1">Belongs to the CCDC25 family.</text>
</comment>
<sequence length="208" mass="24806">MMVYYFESRVVSPPVTLFMGFDKYENEDLIKWGWPEDVWFHVDKVSSAHVYLRLREGQTIDDIPSAVLEDAAQLVKANSIMGNKMNDVDVVYTMWYNLKKTDGMEPGQVAYHKEKEVRKIRVAKRINEIVNRLNKTKREEHPDLRAEREARDAREREDKKRIQRELREKQKEEEKRKKEEAELRSYSTLMKPENMTSNRDGNDSDEFM</sequence>
<evidence type="ECO:0000256" key="2">
    <source>
        <dbReference type="ARBA" id="ARBA00016700"/>
    </source>
</evidence>
<evidence type="ECO:0000256" key="3">
    <source>
        <dbReference type="ARBA" id="ARBA00024214"/>
    </source>
</evidence>
<evidence type="ECO:0000256" key="1">
    <source>
        <dbReference type="ARBA" id="ARBA00008998"/>
    </source>
</evidence>
<evidence type="ECO:0000313" key="7">
    <source>
        <dbReference type="Proteomes" id="UP001461498"/>
    </source>
</evidence>
<comment type="subunit">
    <text evidence="3">Interacts (via cytoplasmic region) with ILK.</text>
</comment>
<name>A0AAW1DQ84_9HEMI</name>
<dbReference type="AlphaFoldDB" id="A0AAW1DQ84"/>
<dbReference type="InterPro" id="IPR039730">
    <property type="entry name" value="Jlp2/Ccd25"/>
</dbReference>
<dbReference type="PANTHER" id="PTHR13049:SF2">
    <property type="entry name" value="COILED-COIL DOMAIN-CONTAINING PROTEIN 25"/>
    <property type="match status" value="1"/>
</dbReference>
<evidence type="ECO:0000256" key="4">
    <source>
        <dbReference type="SAM" id="MobiDB-lite"/>
    </source>
</evidence>
<proteinExistence type="inferred from homology"/>
<gene>
    <name evidence="6" type="ORF">O3M35_005269</name>
</gene>
<feature type="compositionally biased region" description="Basic and acidic residues" evidence="4">
    <location>
        <begin position="139"/>
        <end position="183"/>
    </location>
</feature>
<keyword evidence="7" id="KW-1185">Reference proteome</keyword>
<organism evidence="6 7">
    <name type="scientific">Rhynocoris fuscipes</name>
    <dbReference type="NCBI Taxonomy" id="488301"/>
    <lineage>
        <taxon>Eukaryota</taxon>
        <taxon>Metazoa</taxon>
        <taxon>Ecdysozoa</taxon>
        <taxon>Arthropoda</taxon>
        <taxon>Hexapoda</taxon>
        <taxon>Insecta</taxon>
        <taxon>Pterygota</taxon>
        <taxon>Neoptera</taxon>
        <taxon>Paraneoptera</taxon>
        <taxon>Hemiptera</taxon>
        <taxon>Heteroptera</taxon>
        <taxon>Panheteroptera</taxon>
        <taxon>Cimicomorpha</taxon>
        <taxon>Reduviidae</taxon>
        <taxon>Harpactorinae</taxon>
        <taxon>Harpactorini</taxon>
        <taxon>Rhynocoris</taxon>
    </lineage>
</organism>
<dbReference type="Proteomes" id="UP001461498">
    <property type="component" value="Unassembled WGS sequence"/>
</dbReference>
<protein>
    <recommendedName>
        <fullName evidence="2">Coiled-coil domain-containing protein 25</fullName>
    </recommendedName>
</protein>
<dbReference type="EMBL" id="JAPXFL010000002">
    <property type="protein sequence ID" value="KAK9510495.1"/>
    <property type="molecule type" value="Genomic_DNA"/>
</dbReference>
<dbReference type="Pfam" id="PF05670">
    <property type="entry name" value="NFACT-R_1"/>
    <property type="match status" value="1"/>
</dbReference>
<feature type="region of interest" description="Disordered" evidence="4">
    <location>
        <begin position="139"/>
        <end position="208"/>
    </location>
</feature>
<dbReference type="InterPro" id="IPR008532">
    <property type="entry name" value="NFACT_RNA-bd"/>
</dbReference>
<comment type="caution">
    <text evidence="6">The sequence shown here is derived from an EMBL/GenBank/DDBJ whole genome shotgun (WGS) entry which is preliminary data.</text>
</comment>
<accession>A0AAW1DQ84</accession>
<dbReference type="PANTHER" id="PTHR13049">
    <property type="entry name" value="DUF814-RELATED"/>
    <property type="match status" value="1"/>
</dbReference>
<reference evidence="6 7" key="1">
    <citation type="submission" date="2022-12" db="EMBL/GenBank/DDBJ databases">
        <title>Chromosome-level genome assembly of true bugs.</title>
        <authorList>
            <person name="Ma L."/>
            <person name="Li H."/>
        </authorList>
    </citation>
    <scope>NUCLEOTIDE SEQUENCE [LARGE SCALE GENOMIC DNA]</scope>
    <source>
        <strain evidence="6">Lab_2022b</strain>
    </source>
</reference>
<feature type="domain" description="NFACT RNA-binding" evidence="5">
    <location>
        <begin position="2"/>
        <end position="112"/>
    </location>
</feature>